<keyword evidence="3" id="KW-1185">Reference proteome</keyword>
<evidence type="ECO:0000313" key="1">
    <source>
        <dbReference type="EMBL" id="GBO34076.1"/>
    </source>
</evidence>
<accession>A0A4Y2WC18</accession>
<sequence>MPPLNPHECYSWPEILNHSQMTRATPEQASHFHTTIEDGRLTSTDEPCKTAIILELPDINFVHLTSICAIARCLLAFYILECSSLRRSISALK</sequence>
<organism evidence="1 3">
    <name type="scientific">Araneus ventricosus</name>
    <name type="common">Orbweaver spider</name>
    <name type="synonym">Epeira ventricosa</name>
    <dbReference type="NCBI Taxonomy" id="182803"/>
    <lineage>
        <taxon>Eukaryota</taxon>
        <taxon>Metazoa</taxon>
        <taxon>Ecdysozoa</taxon>
        <taxon>Arthropoda</taxon>
        <taxon>Chelicerata</taxon>
        <taxon>Arachnida</taxon>
        <taxon>Araneae</taxon>
        <taxon>Araneomorphae</taxon>
        <taxon>Entelegynae</taxon>
        <taxon>Araneoidea</taxon>
        <taxon>Araneidae</taxon>
        <taxon>Araneus</taxon>
    </lineage>
</organism>
<dbReference type="Proteomes" id="UP000499080">
    <property type="component" value="Unassembled WGS sequence"/>
</dbReference>
<evidence type="ECO:0000313" key="2">
    <source>
        <dbReference type="EMBL" id="GBO34079.1"/>
    </source>
</evidence>
<comment type="caution">
    <text evidence="1">The sequence shown here is derived from an EMBL/GenBank/DDBJ whole genome shotgun (WGS) entry which is preliminary data.</text>
</comment>
<evidence type="ECO:0000313" key="3">
    <source>
        <dbReference type="Proteomes" id="UP000499080"/>
    </source>
</evidence>
<gene>
    <name evidence="2" type="ORF">AVEN_118308_1</name>
    <name evidence="1" type="ORF">AVEN_236931_1</name>
</gene>
<protein>
    <submittedName>
        <fullName evidence="1">Uncharacterized protein</fullName>
    </submittedName>
</protein>
<reference evidence="1 3" key="1">
    <citation type="journal article" date="2019" name="Sci. Rep.">
        <title>Orb-weaving spider Araneus ventricosus genome elucidates the spidroin gene catalogue.</title>
        <authorList>
            <person name="Kono N."/>
            <person name="Nakamura H."/>
            <person name="Ohtoshi R."/>
            <person name="Moran D.A.P."/>
            <person name="Shinohara A."/>
            <person name="Yoshida Y."/>
            <person name="Fujiwara M."/>
            <person name="Mori M."/>
            <person name="Tomita M."/>
            <person name="Arakawa K."/>
        </authorList>
    </citation>
    <scope>NUCLEOTIDE SEQUENCE [LARGE SCALE GENOMIC DNA]</scope>
</reference>
<dbReference type="AlphaFoldDB" id="A0A4Y2WC18"/>
<proteinExistence type="predicted"/>
<dbReference type="EMBL" id="BGPR01057836">
    <property type="protein sequence ID" value="GBO34079.1"/>
    <property type="molecule type" value="Genomic_DNA"/>
</dbReference>
<name>A0A4Y2WC18_ARAVE</name>
<dbReference type="EMBL" id="BGPR01057833">
    <property type="protein sequence ID" value="GBO34076.1"/>
    <property type="molecule type" value="Genomic_DNA"/>
</dbReference>